<reference evidence="1" key="1">
    <citation type="journal article" date="2021" name="Proc. Natl. Acad. Sci. U.S.A.">
        <title>A Catalog of Tens of Thousands of Viruses from Human Metagenomes Reveals Hidden Associations with Chronic Diseases.</title>
        <authorList>
            <person name="Tisza M.J."/>
            <person name="Buck C.B."/>
        </authorList>
    </citation>
    <scope>NUCLEOTIDE SEQUENCE</scope>
    <source>
        <strain evidence="1">CtL0q1</strain>
    </source>
</reference>
<protein>
    <submittedName>
        <fullName evidence="1">Uncharacterized protein</fullName>
    </submittedName>
</protein>
<accession>A0A8S5PKC7</accession>
<organism evidence="1">
    <name type="scientific">Siphoviridae sp. ctL0q1</name>
    <dbReference type="NCBI Taxonomy" id="2825449"/>
    <lineage>
        <taxon>Viruses</taxon>
        <taxon>Duplodnaviria</taxon>
        <taxon>Heunggongvirae</taxon>
        <taxon>Uroviricota</taxon>
        <taxon>Caudoviricetes</taxon>
    </lineage>
</organism>
<evidence type="ECO:0000313" key="1">
    <source>
        <dbReference type="EMBL" id="DAE06873.1"/>
    </source>
</evidence>
<dbReference type="EMBL" id="BK015443">
    <property type="protein sequence ID" value="DAE06873.1"/>
    <property type="molecule type" value="Genomic_DNA"/>
</dbReference>
<name>A0A8S5PKC7_9CAUD</name>
<proteinExistence type="predicted"/>
<sequence length="70" mass="7230">MLPTQKAPAMGIVTYKAVFTAVPVPDVVHVAGLHVISGMVTAVPTPFRGGVIPTIFNSGHVTLCVFCPAV</sequence>